<dbReference type="PANTHER" id="PTHR12197:SF251">
    <property type="entry name" value="EG:BACR7C10.4 PROTEIN"/>
    <property type="match status" value="1"/>
</dbReference>
<evidence type="ECO:0000259" key="5">
    <source>
        <dbReference type="PROSITE" id="PS50280"/>
    </source>
</evidence>
<evidence type="ECO:0000256" key="1">
    <source>
        <dbReference type="ARBA" id="ARBA00022723"/>
    </source>
</evidence>
<dbReference type="GO" id="GO:0008270">
    <property type="term" value="F:zinc ion binding"/>
    <property type="evidence" value="ECO:0007669"/>
    <property type="project" value="UniProtKB-KW"/>
</dbReference>
<dbReference type="Pfam" id="PF00856">
    <property type="entry name" value="SET"/>
    <property type="match status" value="1"/>
</dbReference>
<organism evidence="7 8">
    <name type="scientific">Anaeromyces robustus</name>
    <dbReference type="NCBI Taxonomy" id="1754192"/>
    <lineage>
        <taxon>Eukaryota</taxon>
        <taxon>Fungi</taxon>
        <taxon>Fungi incertae sedis</taxon>
        <taxon>Chytridiomycota</taxon>
        <taxon>Chytridiomycota incertae sedis</taxon>
        <taxon>Neocallimastigomycetes</taxon>
        <taxon>Neocallimastigales</taxon>
        <taxon>Neocallimastigaceae</taxon>
        <taxon>Anaeromyces</taxon>
    </lineage>
</organism>
<gene>
    <name evidence="7" type="ORF">BCR32DRAFT_241513</name>
</gene>
<dbReference type="InterPro" id="IPR050869">
    <property type="entry name" value="H3K4_H4K5_MeTrfase"/>
</dbReference>
<dbReference type="STRING" id="1754192.A0A1Y1XJ96"/>
<dbReference type="Gene3D" id="1.10.220.160">
    <property type="match status" value="1"/>
</dbReference>
<dbReference type="Proteomes" id="UP000193944">
    <property type="component" value="Unassembled WGS sequence"/>
</dbReference>
<reference evidence="7 8" key="2">
    <citation type="submission" date="2016-08" db="EMBL/GenBank/DDBJ databases">
        <title>Pervasive Adenine N6-methylation of Active Genes in Fungi.</title>
        <authorList>
            <consortium name="DOE Joint Genome Institute"/>
            <person name="Mondo S.J."/>
            <person name="Dannebaum R.O."/>
            <person name="Kuo R.C."/>
            <person name="Labutti K."/>
            <person name="Haridas S."/>
            <person name="Kuo A."/>
            <person name="Salamov A."/>
            <person name="Ahrendt S.R."/>
            <person name="Lipzen A."/>
            <person name="Sullivan W."/>
            <person name="Andreopoulos W.B."/>
            <person name="Clum A."/>
            <person name="Lindquist E."/>
            <person name="Daum C."/>
            <person name="Ramamoorthy G.K."/>
            <person name="Gryganskyi A."/>
            <person name="Culley D."/>
            <person name="Magnuson J.K."/>
            <person name="James T.Y."/>
            <person name="O'Malley M.A."/>
            <person name="Stajich J.E."/>
            <person name="Spatafora J.W."/>
            <person name="Visel A."/>
            <person name="Grigoriev I.V."/>
        </authorList>
    </citation>
    <scope>NUCLEOTIDE SEQUENCE [LARGE SCALE GENOMIC DNA]</scope>
    <source>
        <strain evidence="7 8">S4</strain>
    </source>
</reference>
<proteinExistence type="predicted"/>
<dbReference type="AlphaFoldDB" id="A0A1Y1XJ96"/>
<keyword evidence="8" id="KW-1185">Reference proteome</keyword>
<dbReference type="OrthoDB" id="5945798at2759"/>
<dbReference type="Gene3D" id="2.170.270.10">
    <property type="entry name" value="SET domain"/>
    <property type="match status" value="1"/>
</dbReference>
<keyword evidence="2 4" id="KW-0863">Zinc-finger</keyword>
<keyword evidence="3" id="KW-0862">Zinc</keyword>
<dbReference type="CDD" id="cd20071">
    <property type="entry name" value="SET_SMYD"/>
    <property type="match status" value="1"/>
</dbReference>
<dbReference type="Pfam" id="PF01753">
    <property type="entry name" value="zf-MYND"/>
    <property type="match status" value="1"/>
</dbReference>
<dbReference type="SUPFAM" id="SSF82199">
    <property type="entry name" value="SET domain"/>
    <property type="match status" value="1"/>
</dbReference>
<dbReference type="Gene3D" id="6.10.140.2220">
    <property type="match status" value="1"/>
</dbReference>
<evidence type="ECO:0000256" key="3">
    <source>
        <dbReference type="ARBA" id="ARBA00022833"/>
    </source>
</evidence>
<comment type="caution">
    <text evidence="7">The sequence shown here is derived from an EMBL/GenBank/DDBJ whole genome shotgun (WGS) entry which is preliminary data.</text>
</comment>
<dbReference type="PANTHER" id="PTHR12197">
    <property type="entry name" value="HISTONE-LYSINE N-METHYLTRANSFERASE SMYD"/>
    <property type="match status" value="1"/>
</dbReference>
<evidence type="ECO:0000256" key="4">
    <source>
        <dbReference type="PROSITE-ProRule" id="PRU00134"/>
    </source>
</evidence>
<name>A0A1Y1XJ96_9FUNG</name>
<reference evidence="7 8" key="1">
    <citation type="submission" date="2016-08" db="EMBL/GenBank/DDBJ databases">
        <title>A Parts List for Fungal Cellulosomes Revealed by Comparative Genomics.</title>
        <authorList>
            <consortium name="DOE Joint Genome Institute"/>
            <person name="Haitjema C.H."/>
            <person name="Gilmore S.P."/>
            <person name="Henske J.K."/>
            <person name="Solomon K.V."/>
            <person name="De Groot R."/>
            <person name="Kuo A."/>
            <person name="Mondo S.J."/>
            <person name="Salamov A.A."/>
            <person name="Labutti K."/>
            <person name="Zhao Z."/>
            <person name="Chiniquy J."/>
            <person name="Barry K."/>
            <person name="Brewer H.M."/>
            <person name="Purvine S.O."/>
            <person name="Wright A.T."/>
            <person name="Boxma B."/>
            <person name="Van Alen T."/>
            <person name="Hackstein J.H."/>
            <person name="Baker S.E."/>
            <person name="Grigoriev I.V."/>
            <person name="O'Malley M.A."/>
        </authorList>
    </citation>
    <scope>NUCLEOTIDE SEQUENCE [LARGE SCALE GENOMIC DNA]</scope>
    <source>
        <strain evidence="7 8">S4</strain>
    </source>
</reference>
<dbReference type="PROSITE" id="PS50865">
    <property type="entry name" value="ZF_MYND_2"/>
    <property type="match status" value="1"/>
</dbReference>
<evidence type="ECO:0000259" key="6">
    <source>
        <dbReference type="PROSITE" id="PS50865"/>
    </source>
</evidence>
<dbReference type="EMBL" id="MCFG01000030">
    <property type="protein sequence ID" value="ORX85772.1"/>
    <property type="molecule type" value="Genomic_DNA"/>
</dbReference>
<dbReference type="InterPro" id="IPR002893">
    <property type="entry name" value="Znf_MYND"/>
</dbReference>
<dbReference type="GO" id="GO:0005634">
    <property type="term" value="C:nucleus"/>
    <property type="evidence" value="ECO:0007669"/>
    <property type="project" value="TreeGrafter"/>
</dbReference>
<protein>
    <submittedName>
        <fullName evidence="7">SET domain-containing protein</fullName>
    </submittedName>
</protein>
<dbReference type="InterPro" id="IPR001214">
    <property type="entry name" value="SET_dom"/>
</dbReference>
<sequence>MTQLAQEKLNNYIAVDNASTKKKKIIALEDIPKGFTVLTEKPLISTVEVAHIDKYCSNCFKPLEIKLKCSRCRFSHYCSKECQKENYGFHKFICQAKKNFPYLNITTLIQLTAQLLYEIKKDSSIEQTINKLYCYEKKERMENKQKLYDWMSPILQSLKINTDSTRIAHLMNIIDCNMLYIFQPFSEYFAYGLYINASKFEHDCNPNCMLLYNGNELHIRSIRPIKKGENITFSYISINLPYSERKIRLKNIYNYECQCDRCMEVKIIPN</sequence>
<evidence type="ECO:0000313" key="8">
    <source>
        <dbReference type="Proteomes" id="UP000193944"/>
    </source>
</evidence>
<evidence type="ECO:0000313" key="7">
    <source>
        <dbReference type="EMBL" id="ORX85772.1"/>
    </source>
</evidence>
<feature type="domain" description="MYND-type" evidence="6">
    <location>
        <begin position="56"/>
        <end position="94"/>
    </location>
</feature>
<accession>A0A1Y1XJ96</accession>
<dbReference type="SUPFAM" id="SSF144232">
    <property type="entry name" value="HIT/MYND zinc finger-like"/>
    <property type="match status" value="1"/>
</dbReference>
<feature type="domain" description="SET" evidence="5">
    <location>
        <begin position="9"/>
        <end position="236"/>
    </location>
</feature>
<keyword evidence="1" id="KW-0479">Metal-binding</keyword>
<dbReference type="InterPro" id="IPR046341">
    <property type="entry name" value="SET_dom_sf"/>
</dbReference>
<dbReference type="PROSITE" id="PS50280">
    <property type="entry name" value="SET"/>
    <property type="match status" value="1"/>
</dbReference>
<evidence type="ECO:0000256" key="2">
    <source>
        <dbReference type="ARBA" id="ARBA00022771"/>
    </source>
</evidence>